<dbReference type="InterPro" id="IPR017853">
    <property type="entry name" value="GH"/>
</dbReference>
<evidence type="ECO:0000256" key="4">
    <source>
        <dbReference type="ARBA" id="ARBA00012706"/>
    </source>
</evidence>
<sequence>MHNRETKRADQRFLRFRSVTLRFSIGNNLETTKCCYPIMTKKHGELKLCQTWTMKGFLAYLALAAGAVSAQQSLWGQCGGRQHTGPTTCVAGSFCQFYNEYYSQCIPGTGSPPPPSSPTTTSTTSTRPASTTSIRPTSTTLTTSTRPSSTAAPPPAGSGFPKATGTRFTLDGVTKYFAGTNCYWCTAGGIGNADVDLVFDHLRSSGIKILRVWGFNDVNNIPSGNQIWFQYLSASGSTINTGANGLQRIDYVVSAAERTGIKLIINFVNNWDDYGGMKAYTNAFGGTHQTWYTNTAAQAQYRRYVEAVVSRHKTSTAILAWELANEPRCNGCNVNVIHEWAKSTSEYVKSLAPNHMVTLGDEGFGLPGDTSYPYQYGEGTDWVALLSIKTLDFATFHLYPNSWGTSYDWGNKWIADHAAACAAANKPCFFEEYGAPSNHCAIERPWQQTSVASAGMAGDAFWQLGDTLSFGNTHDDGNTIYYGSSDWTCLVTNHVAAIG</sequence>
<keyword evidence="6" id="KW-0732">Signal</keyword>
<evidence type="ECO:0000313" key="13">
    <source>
        <dbReference type="EMBL" id="KAH7367684.1"/>
    </source>
</evidence>
<dbReference type="OrthoDB" id="406631at2759"/>
<evidence type="ECO:0000256" key="8">
    <source>
        <dbReference type="ARBA" id="ARBA00023295"/>
    </source>
</evidence>
<evidence type="ECO:0000256" key="2">
    <source>
        <dbReference type="ARBA" id="ARBA00004613"/>
    </source>
</evidence>
<evidence type="ECO:0000256" key="9">
    <source>
        <dbReference type="ARBA" id="ARBA00068505"/>
    </source>
</evidence>
<accession>A0A8K0TIE1</accession>
<dbReference type="PROSITE" id="PS51164">
    <property type="entry name" value="CBM1_2"/>
    <property type="match status" value="1"/>
</dbReference>
<proteinExistence type="inferred from homology"/>
<dbReference type="SMART" id="SM00236">
    <property type="entry name" value="fCBD"/>
    <property type="match status" value="1"/>
</dbReference>
<dbReference type="InterPro" id="IPR045053">
    <property type="entry name" value="MAN-like"/>
</dbReference>
<feature type="compositionally biased region" description="Low complexity" evidence="11">
    <location>
        <begin position="118"/>
        <end position="151"/>
    </location>
</feature>
<dbReference type="PROSITE" id="PS00562">
    <property type="entry name" value="CBM1_1"/>
    <property type="match status" value="1"/>
</dbReference>
<dbReference type="InterPro" id="IPR018087">
    <property type="entry name" value="Glyco_hydro_5_CS"/>
</dbReference>
<evidence type="ECO:0000256" key="10">
    <source>
        <dbReference type="ARBA" id="ARBA00077212"/>
    </source>
</evidence>
<comment type="similarity">
    <text evidence="3">Belongs to the glycosyl hydrolase 5 (cellulase A) family.</text>
</comment>
<evidence type="ECO:0000256" key="6">
    <source>
        <dbReference type="ARBA" id="ARBA00022729"/>
    </source>
</evidence>
<dbReference type="InterPro" id="IPR035971">
    <property type="entry name" value="CBD_sf"/>
</dbReference>
<dbReference type="AlphaFoldDB" id="A0A8K0TIE1"/>
<dbReference type="Proteomes" id="UP000813385">
    <property type="component" value="Unassembled WGS sequence"/>
</dbReference>
<dbReference type="Pfam" id="PF00734">
    <property type="entry name" value="CBM_1"/>
    <property type="match status" value="1"/>
</dbReference>
<dbReference type="SUPFAM" id="SSF51445">
    <property type="entry name" value="(Trans)glycosidases"/>
    <property type="match status" value="1"/>
</dbReference>
<dbReference type="PROSITE" id="PS00659">
    <property type="entry name" value="GLYCOSYL_HYDROL_F5"/>
    <property type="match status" value="1"/>
</dbReference>
<dbReference type="EMBL" id="JAGPXD010000002">
    <property type="protein sequence ID" value="KAH7367684.1"/>
    <property type="molecule type" value="Genomic_DNA"/>
</dbReference>
<organism evidence="13 14">
    <name type="scientific">Plectosphaerella cucumerina</name>
    <dbReference type="NCBI Taxonomy" id="40658"/>
    <lineage>
        <taxon>Eukaryota</taxon>
        <taxon>Fungi</taxon>
        <taxon>Dikarya</taxon>
        <taxon>Ascomycota</taxon>
        <taxon>Pezizomycotina</taxon>
        <taxon>Sordariomycetes</taxon>
        <taxon>Hypocreomycetidae</taxon>
        <taxon>Glomerellales</taxon>
        <taxon>Plectosphaerellaceae</taxon>
        <taxon>Plectosphaerella</taxon>
    </lineage>
</organism>
<dbReference type="PANTHER" id="PTHR31451">
    <property type="match status" value="1"/>
</dbReference>
<dbReference type="GO" id="GO:0016985">
    <property type="term" value="F:mannan endo-1,4-beta-mannosidase activity"/>
    <property type="evidence" value="ECO:0007669"/>
    <property type="project" value="UniProtKB-EC"/>
</dbReference>
<dbReference type="GO" id="GO:0030248">
    <property type="term" value="F:cellulose binding"/>
    <property type="evidence" value="ECO:0007669"/>
    <property type="project" value="InterPro"/>
</dbReference>
<dbReference type="GO" id="GO:0005576">
    <property type="term" value="C:extracellular region"/>
    <property type="evidence" value="ECO:0007669"/>
    <property type="project" value="UniProtKB-SubCell"/>
</dbReference>
<dbReference type="PANTHER" id="PTHR31451:SF39">
    <property type="entry name" value="MANNAN ENDO-1,4-BETA-MANNOSIDASE 1"/>
    <property type="match status" value="1"/>
</dbReference>
<keyword evidence="7" id="KW-0378">Hydrolase</keyword>
<evidence type="ECO:0000256" key="1">
    <source>
        <dbReference type="ARBA" id="ARBA00001678"/>
    </source>
</evidence>
<keyword evidence="5" id="KW-0964">Secreted</keyword>
<comment type="subcellular location">
    <subcellularLocation>
        <location evidence="2">Secreted</location>
    </subcellularLocation>
</comment>
<dbReference type="InterPro" id="IPR000254">
    <property type="entry name" value="CBD"/>
</dbReference>
<evidence type="ECO:0000313" key="14">
    <source>
        <dbReference type="Proteomes" id="UP000813385"/>
    </source>
</evidence>
<keyword evidence="8" id="KW-0326">Glycosidase</keyword>
<comment type="catalytic activity">
    <reaction evidence="1">
        <text>Random hydrolysis of (1-&gt;4)-beta-D-mannosidic linkages in mannans, galactomannans and glucomannans.</text>
        <dbReference type="EC" id="3.2.1.78"/>
    </reaction>
</comment>
<dbReference type="GO" id="GO:0046355">
    <property type="term" value="P:mannan catabolic process"/>
    <property type="evidence" value="ECO:0007669"/>
    <property type="project" value="UniProtKB-ARBA"/>
</dbReference>
<comment type="caution">
    <text evidence="13">The sequence shown here is derived from an EMBL/GenBank/DDBJ whole genome shotgun (WGS) entry which is preliminary data.</text>
</comment>
<gene>
    <name evidence="13" type="ORF">B0T11DRAFT_253058</name>
</gene>
<feature type="region of interest" description="Disordered" evidence="11">
    <location>
        <begin position="109"/>
        <end position="164"/>
    </location>
</feature>
<dbReference type="Gene3D" id="3.20.20.80">
    <property type="entry name" value="Glycosidases"/>
    <property type="match status" value="1"/>
</dbReference>
<dbReference type="SUPFAM" id="SSF57180">
    <property type="entry name" value="Cellulose-binding domain"/>
    <property type="match status" value="1"/>
</dbReference>
<evidence type="ECO:0000256" key="3">
    <source>
        <dbReference type="ARBA" id="ARBA00005641"/>
    </source>
</evidence>
<evidence type="ECO:0000259" key="12">
    <source>
        <dbReference type="PROSITE" id="PS51164"/>
    </source>
</evidence>
<dbReference type="InterPro" id="IPR001547">
    <property type="entry name" value="Glyco_hydro_5"/>
</dbReference>
<dbReference type="Pfam" id="PF26410">
    <property type="entry name" value="GH5_mannosidase"/>
    <property type="match status" value="1"/>
</dbReference>
<feature type="domain" description="CBM1" evidence="12">
    <location>
        <begin position="70"/>
        <end position="106"/>
    </location>
</feature>
<dbReference type="FunFam" id="3.20.20.80:FF:000076">
    <property type="entry name" value="Mannan endo-1,4-beta-mannosidase A"/>
    <property type="match status" value="1"/>
</dbReference>
<keyword evidence="14" id="KW-1185">Reference proteome</keyword>
<evidence type="ECO:0000256" key="5">
    <source>
        <dbReference type="ARBA" id="ARBA00022525"/>
    </source>
</evidence>
<reference evidence="13" key="1">
    <citation type="journal article" date="2021" name="Nat. Commun.">
        <title>Genetic determinants of endophytism in the Arabidopsis root mycobiome.</title>
        <authorList>
            <person name="Mesny F."/>
            <person name="Miyauchi S."/>
            <person name="Thiergart T."/>
            <person name="Pickel B."/>
            <person name="Atanasova L."/>
            <person name="Karlsson M."/>
            <person name="Huettel B."/>
            <person name="Barry K.W."/>
            <person name="Haridas S."/>
            <person name="Chen C."/>
            <person name="Bauer D."/>
            <person name="Andreopoulos W."/>
            <person name="Pangilinan J."/>
            <person name="LaButti K."/>
            <person name="Riley R."/>
            <person name="Lipzen A."/>
            <person name="Clum A."/>
            <person name="Drula E."/>
            <person name="Henrissat B."/>
            <person name="Kohler A."/>
            <person name="Grigoriev I.V."/>
            <person name="Martin F.M."/>
            <person name="Hacquard S."/>
        </authorList>
    </citation>
    <scope>NUCLEOTIDE SEQUENCE</scope>
    <source>
        <strain evidence="13">MPI-CAGE-AT-0016</strain>
    </source>
</reference>
<evidence type="ECO:0000256" key="7">
    <source>
        <dbReference type="ARBA" id="ARBA00022801"/>
    </source>
</evidence>
<evidence type="ECO:0000256" key="11">
    <source>
        <dbReference type="SAM" id="MobiDB-lite"/>
    </source>
</evidence>
<name>A0A8K0TIE1_9PEZI</name>
<dbReference type="EC" id="3.2.1.78" evidence="4"/>
<protein>
    <recommendedName>
        <fullName evidence="9">Mannan endo-1,4-beta-mannosidase A</fullName>
        <ecNumber evidence="4">3.2.1.78</ecNumber>
    </recommendedName>
    <alternativeName>
        <fullName evidence="10">Endo-beta-1,4-mannanase A</fullName>
    </alternativeName>
</protein>